<gene>
    <name evidence="2" type="ORF">METZ01_LOCUS14255</name>
</gene>
<sequence>MVEQAEKQLVTGNGTSENGVAEGVDVAVLIRAPVLVLNLNYVPVNVCTVRRAIVLVTKGTAELLENHQGHLHTVSQKIDAPSVIRLAYMVKRPFLPRKLSKKEVFLRDKFACQYCGKKVHDLTLDHVIPRRQHGAHTWENVVTACNRCNLHKAGRTPAEAKMRLGKIPRAPDPNPYLILQNRVILDEWEIYIPWSIRD</sequence>
<dbReference type="InterPro" id="IPR052892">
    <property type="entry name" value="NA-targeting_endonuclease"/>
</dbReference>
<dbReference type="EMBL" id="UINC01000799">
    <property type="protein sequence ID" value="SUZ61401.1"/>
    <property type="molecule type" value="Genomic_DNA"/>
</dbReference>
<protein>
    <recommendedName>
        <fullName evidence="1">HNH nuclease domain-containing protein</fullName>
    </recommendedName>
</protein>
<dbReference type="CDD" id="cd00085">
    <property type="entry name" value="HNHc"/>
    <property type="match status" value="1"/>
</dbReference>
<dbReference type="Pfam" id="PF01844">
    <property type="entry name" value="HNH"/>
    <property type="match status" value="1"/>
</dbReference>
<organism evidence="2">
    <name type="scientific">marine metagenome</name>
    <dbReference type="NCBI Taxonomy" id="408172"/>
    <lineage>
        <taxon>unclassified sequences</taxon>
        <taxon>metagenomes</taxon>
        <taxon>ecological metagenomes</taxon>
    </lineage>
</organism>
<reference evidence="2" key="1">
    <citation type="submission" date="2018-05" db="EMBL/GenBank/DDBJ databases">
        <authorList>
            <person name="Lanie J.A."/>
            <person name="Ng W.-L."/>
            <person name="Kazmierczak K.M."/>
            <person name="Andrzejewski T.M."/>
            <person name="Davidsen T.M."/>
            <person name="Wayne K.J."/>
            <person name="Tettelin H."/>
            <person name="Glass J.I."/>
            <person name="Rusch D."/>
            <person name="Podicherti R."/>
            <person name="Tsui H.-C.T."/>
            <person name="Winkler M.E."/>
        </authorList>
    </citation>
    <scope>NUCLEOTIDE SEQUENCE</scope>
</reference>
<dbReference type="GO" id="GO:0008270">
    <property type="term" value="F:zinc ion binding"/>
    <property type="evidence" value="ECO:0007669"/>
    <property type="project" value="InterPro"/>
</dbReference>
<feature type="domain" description="HNH nuclease" evidence="1">
    <location>
        <begin position="99"/>
        <end position="150"/>
    </location>
</feature>
<dbReference type="InterPro" id="IPR002711">
    <property type="entry name" value="HNH"/>
</dbReference>
<dbReference type="Gene3D" id="1.10.30.50">
    <property type="match status" value="1"/>
</dbReference>
<dbReference type="GO" id="GO:0003676">
    <property type="term" value="F:nucleic acid binding"/>
    <property type="evidence" value="ECO:0007669"/>
    <property type="project" value="InterPro"/>
</dbReference>
<proteinExistence type="predicted"/>
<dbReference type="SMART" id="SM00507">
    <property type="entry name" value="HNHc"/>
    <property type="match status" value="1"/>
</dbReference>
<evidence type="ECO:0000259" key="1">
    <source>
        <dbReference type="SMART" id="SM00507"/>
    </source>
</evidence>
<dbReference type="PANTHER" id="PTHR33877">
    <property type="entry name" value="SLL1193 PROTEIN"/>
    <property type="match status" value="1"/>
</dbReference>
<dbReference type="PANTHER" id="PTHR33877:SF2">
    <property type="entry name" value="OS07G0170200 PROTEIN"/>
    <property type="match status" value="1"/>
</dbReference>
<dbReference type="AlphaFoldDB" id="A0A381P3B3"/>
<accession>A0A381P3B3</accession>
<dbReference type="InterPro" id="IPR003615">
    <property type="entry name" value="HNH_nuc"/>
</dbReference>
<name>A0A381P3B3_9ZZZZ</name>
<dbReference type="GO" id="GO:0004519">
    <property type="term" value="F:endonuclease activity"/>
    <property type="evidence" value="ECO:0007669"/>
    <property type="project" value="InterPro"/>
</dbReference>
<evidence type="ECO:0000313" key="2">
    <source>
        <dbReference type="EMBL" id="SUZ61401.1"/>
    </source>
</evidence>